<dbReference type="EMBL" id="JABWDY010007533">
    <property type="protein sequence ID" value="KAF5202863.1"/>
    <property type="molecule type" value="Genomic_DNA"/>
</dbReference>
<comment type="caution">
    <text evidence="1">The sequence shown here is derived from an EMBL/GenBank/DDBJ whole genome shotgun (WGS) entry which is preliminary data.</text>
</comment>
<keyword evidence="2" id="KW-1185">Reference proteome</keyword>
<gene>
    <name evidence="1" type="ORF">FRX31_007550</name>
</gene>
<proteinExistence type="predicted"/>
<protein>
    <submittedName>
        <fullName evidence="1">Uncharacterized protein</fullName>
    </submittedName>
</protein>
<evidence type="ECO:0000313" key="1">
    <source>
        <dbReference type="EMBL" id="KAF5202863.1"/>
    </source>
</evidence>
<feature type="non-terminal residue" evidence="1">
    <location>
        <position position="1"/>
    </location>
</feature>
<dbReference type="Proteomes" id="UP000554482">
    <property type="component" value="Unassembled WGS sequence"/>
</dbReference>
<dbReference type="AlphaFoldDB" id="A0A7J6X0J3"/>
<name>A0A7J6X0J3_THATH</name>
<reference evidence="1 2" key="1">
    <citation type="submission" date="2020-06" db="EMBL/GenBank/DDBJ databases">
        <title>Transcriptomic and genomic resources for Thalictrum thalictroides and T. hernandezii: Facilitating candidate gene discovery in an emerging model plant lineage.</title>
        <authorList>
            <person name="Arias T."/>
            <person name="Riano-Pachon D.M."/>
            <person name="Di Stilio V.S."/>
        </authorList>
    </citation>
    <scope>NUCLEOTIDE SEQUENCE [LARGE SCALE GENOMIC DNA]</scope>
    <source>
        <strain evidence="2">cv. WT478/WT964</strain>
        <tissue evidence="1">Leaves</tissue>
    </source>
</reference>
<sequence>MTLRKMGKLEEGILVRELDENLEKSEGNMEVRGDVEKDLEGLEAAFMRRWNHENEGEIIELGEEAGEDEERWQRYLIGKLQTKRWFGEEEIKKELIRNWNISNKFEFMMAAEGHDYGVCKEMKDGIRRLNRDLTREELRKVKKFSFLQKAKSYKFGAGIQVRHAIEVDPLAEMEINDHKFRMWKEGKQKERERWKKELTRADLEGNLTLTKSGIEGVKALSESK</sequence>
<evidence type="ECO:0000313" key="2">
    <source>
        <dbReference type="Proteomes" id="UP000554482"/>
    </source>
</evidence>
<organism evidence="1 2">
    <name type="scientific">Thalictrum thalictroides</name>
    <name type="common">Rue-anemone</name>
    <name type="synonym">Anemone thalictroides</name>
    <dbReference type="NCBI Taxonomy" id="46969"/>
    <lineage>
        <taxon>Eukaryota</taxon>
        <taxon>Viridiplantae</taxon>
        <taxon>Streptophyta</taxon>
        <taxon>Embryophyta</taxon>
        <taxon>Tracheophyta</taxon>
        <taxon>Spermatophyta</taxon>
        <taxon>Magnoliopsida</taxon>
        <taxon>Ranunculales</taxon>
        <taxon>Ranunculaceae</taxon>
        <taxon>Thalictroideae</taxon>
        <taxon>Thalictrum</taxon>
    </lineage>
</organism>
<accession>A0A7J6X0J3</accession>
<dbReference type="OrthoDB" id="1433777at2759"/>